<sequence>MVLTKKQEGVLSFISDFIAANGFPPTRAEIARGIGFRSPNAAEDHLKALSRSGAIELIRGTARGIRIRETA</sequence>
<dbReference type="GO" id="GO:0009432">
    <property type="term" value="P:SOS response"/>
    <property type="evidence" value="ECO:0007669"/>
    <property type="project" value="UniProtKB-KW"/>
</dbReference>
<keyword evidence="10" id="KW-0742">SOS response</keyword>
<feature type="domain" description="LexA repressor DNA-binding" evidence="11">
    <location>
        <begin position="3"/>
        <end position="64"/>
    </location>
</feature>
<evidence type="ECO:0000256" key="9">
    <source>
        <dbReference type="ARBA" id="ARBA00023204"/>
    </source>
</evidence>
<keyword evidence="9" id="KW-0234">DNA repair</keyword>
<dbReference type="EMBL" id="CP006664">
    <property type="protein sequence ID" value="AIJ07329.1"/>
    <property type="molecule type" value="Genomic_DNA"/>
</dbReference>
<name>A0A076LNS3_9GAMM</name>
<evidence type="ECO:0000256" key="10">
    <source>
        <dbReference type="ARBA" id="ARBA00023236"/>
    </source>
</evidence>
<organism evidence="13 14">
    <name type="scientific">Edwardsiella anguillarum ET080813</name>
    <dbReference type="NCBI Taxonomy" id="667120"/>
    <lineage>
        <taxon>Bacteria</taxon>
        <taxon>Pseudomonadati</taxon>
        <taxon>Pseudomonadota</taxon>
        <taxon>Gammaproteobacteria</taxon>
        <taxon>Enterobacterales</taxon>
        <taxon>Hafniaceae</taxon>
        <taxon>Edwardsiella</taxon>
    </lineage>
</organism>
<dbReference type="InterPro" id="IPR036388">
    <property type="entry name" value="WH-like_DNA-bd_sf"/>
</dbReference>
<dbReference type="Pfam" id="PF01726">
    <property type="entry name" value="LexA_DNA_bind"/>
    <property type="match status" value="1"/>
</dbReference>
<dbReference type="HOGENOM" id="CLU_066192_57_3_6"/>
<evidence type="ECO:0000313" key="12">
    <source>
        <dbReference type="EMBL" id="AIJ07007.1"/>
    </source>
</evidence>
<dbReference type="PANTHER" id="PTHR33516">
    <property type="entry name" value="LEXA REPRESSOR"/>
    <property type="match status" value="1"/>
</dbReference>
<keyword evidence="2" id="KW-0235">DNA replication</keyword>
<evidence type="ECO:0000256" key="5">
    <source>
        <dbReference type="ARBA" id="ARBA00022813"/>
    </source>
</evidence>
<keyword evidence="3" id="KW-0227">DNA damage</keyword>
<keyword evidence="8" id="KW-0804">Transcription</keyword>
<evidence type="ECO:0000313" key="14">
    <source>
        <dbReference type="Proteomes" id="UP000028681"/>
    </source>
</evidence>
<dbReference type="KEGG" id="ete:ETEE_0531"/>
<dbReference type="InterPro" id="IPR036390">
    <property type="entry name" value="WH_DNA-bd_sf"/>
</dbReference>
<keyword evidence="5" id="KW-0068">Autocatalytic cleavage</keyword>
<dbReference type="FunFam" id="1.10.10.10:FF:000009">
    <property type="entry name" value="LexA repressor"/>
    <property type="match status" value="1"/>
</dbReference>
<evidence type="ECO:0000256" key="2">
    <source>
        <dbReference type="ARBA" id="ARBA00022705"/>
    </source>
</evidence>
<dbReference type="AlphaFoldDB" id="A0A076LNS3"/>
<evidence type="ECO:0000256" key="6">
    <source>
        <dbReference type="ARBA" id="ARBA00023015"/>
    </source>
</evidence>
<dbReference type="PANTHER" id="PTHR33516:SF2">
    <property type="entry name" value="LEXA REPRESSOR-RELATED"/>
    <property type="match status" value="1"/>
</dbReference>
<dbReference type="GO" id="GO:0006508">
    <property type="term" value="P:proteolysis"/>
    <property type="evidence" value="ECO:0007669"/>
    <property type="project" value="UniProtKB-KW"/>
</dbReference>
<dbReference type="SUPFAM" id="SSF46785">
    <property type="entry name" value="Winged helix' DNA-binding domain"/>
    <property type="match status" value="1"/>
</dbReference>
<keyword evidence="4 13" id="KW-0378">Hydrolase</keyword>
<dbReference type="KEGG" id="ete:ETEE_0860"/>
<keyword evidence="13" id="KW-0645">Protease</keyword>
<gene>
    <name evidence="12" type="primary">lexA</name>
    <name evidence="12" type="ORF">ETEE_0531</name>
    <name evidence="13" type="ORF">ETEE_0860</name>
</gene>
<protein>
    <submittedName>
        <fullName evidence="13">SOS-response repressor and protease LexA</fullName>
        <ecNumber evidence="13">3.4.21.88</ecNumber>
    </submittedName>
</protein>
<dbReference type="GO" id="GO:0004252">
    <property type="term" value="F:serine-type endopeptidase activity"/>
    <property type="evidence" value="ECO:0007669"/>
    <property type="project" value="UniProtKB-EC"/>
</dbReference>
<dbReference type="GO" id="GO:0006281">
    <property type="term" value="P:DNA repair"/>
    <property type="evidence" value="ECO:0007669"/>
    <property type="project" value="UniProtKB-KW"/>
</dbReference>
<evidence type="ECO:0000256" key="3">
    <source>
        <dbReference type="ARBA" id="ARBA00022763"/>
    </source>
</evidence>
<evidence type="ECO:0000313" key="13">
    <source>
        <dbReference type="EMBL" id="AIJ07329.1"/>
    </source>
</evidence>
<evidence type="ECO:0000256" key="4">
    <source>
        <dbReference type="ARBA" id="ARBA00022801"/>
    </source>
</evidence>
<accession>A0A076LNS3</accession>
<dbReference type="EC" id="3.4.21.88" evidence="13"/>
<dbReference type="GO" id="GO:0006260">
    <property type="term" value="P:DNA replication"/>
    <property type="evidence" value="ECO:0007669"/>
    <property type="project" value="UniProtKB-KW"/>
</dbReference>
<evidence type="ECO:0000256" key="8">
    <source>
        <dbReference type="ARBA" id="ARBA00023163"/>
    </source>
</evidence>
<dbReference type="EMBL" id="CP006664">
    <property type="protein sequence ID" value="AIJ07007.1"/>
    <property type="molecule type" value="Genomic_DNA"/>
</dbReference>
<reference evidence="13" key="2">
    <citation type="submission" date="2013-08" db="EMBL/GenBank/DDBJ databases">
        <title>Complete genome sequence of Edwardsiella tarda 080813.</title>
        <authorList>
            <person name="Wang Q."/>
            <person name="Shao S."/>
            <person name="Yang M."/>
            <person name="Xiao J."/>
            <person name="Zhang Y."/>
        </authorList>
    </citation>
    <scope>NUCLEOTIDE SEQUENCE</scope>
    <source>
        <strain evidence="13">ET080813</strain>
    </source>
</reference>
<proteinExistence type="predicted"/>
<dbReference type="InterPro" id="IPR006199">
    <property type="entry name" value="LexA_DNA-bd_dom"/>
</dbReference>
<evidence type="ECO:0000259" key="11">
    <source>
        <dbReference type="Pfam" id="PF01726"/>
    </source>
</evidence>
<dbReference type="Gene3D" id="1.10.10.10">
    <property type="entry name" value="Winged helix-like DNA-binding domain superfamily/Winged helix DNA-binding domain"/>
    <property type="match status" value="1"/>
</dbReference>
<keyword evidence="6" id="KW-0805">Transcription regulation</keyword>
<keyword evidence="1" id="KW-0678">Repressor</keyword>
<keyword evidence="7" id="KW-0238">DNA-binding</keyword>
<reference evidence="13 14" key="1">
    <citation type="journal article" date="2012" name="PLoS ONE">
        <title>Edwardsiella comparative phylogenomics reveal the new intra/inter-species taxonomic relationships, virulence evolution and niche adaptation mechanisms.</title>
        <authorList>
            <person name="Yang M."/>
            <person name="Lv Y."/>
            <person name="Xiao J."/>
            <person name="Wu H."/>
            <person name="Zheng H."/>
            <person name="Liu Q."/>
            <person name="Zhang Y."/>
            <person name="Wang Q."/>
        </authorList>
    </citation>
    <scope>NUCLEOTIDE SEQUENCE [LARGE SCALE GENOMIC DNA]</scope>
    <source>
        <strain evidence="14">080813</strain>
        <strain evidence="13">ET080813</strain>
    </source>
</reference>
<dbReference type="GO" id="GO:0003677">
    <property type="term" value="F:DNA binding"/>
    <property type="evidence" value="ECO:0007669"/>
    <property type="project" value="UniProtKB-KW"/>
</dbReference>
<evidence type="ECO:0000256" key="1">
    <source>
        <dbReference type="ARBA" id="ARBA00022491"/>
    </source>
</evidence>
<dbReference type="InterPro" id="IPR050077">
    <property type="entry name" value="LexA_repressor"/>
</dbReference>
<evidence type="ECO:0000256" key="7">
    <source>
        <dbReference type="ARBA" id="ARBA00023125"/>
    </source>
</evidence>
<dbReference type="Proteomes" id="UP000028681">
    <property type="component" value="Chromosome"/>
</dbReference>